<dbReference type="GO" id="GO:0097367">
    <property type="term" value="F:carbohydrate derivative binding"/>
    <property type="evidence" value="ECO:0007669"/>
    <property type="project" value="InterPro"/>
</dbReference>
<keyword evidence="5 9" id="KW-0479">Metal-binding</keyword>
<evidence type="ECO:0000259" key="10">
    <source>
        <dbReference type="PROSITE" id="PS51464"/>
    </source>
</evidence>
<feature type="binding site" evidence="9">
    <location>
        <begin position="56"/>
        <end position="58"/>
    </location>
    <ligand>
        <name>substrate</name>
    </ligand>
</feature>
<dbReference type="InterPro" id="IPR001347">
    <property type="entry name" value="SIS_dom"/>
</dbReference>
<dbReference type="InterPro" id="IPR046348">
    <property type="entry name" value="SIS_dom_sf"/>
</dbReference>
<dbReference type="PANTHER" id="PTHR30390:SF6">
    <property type="entry name" value="DNAA INITIATOR-ASSOCIATING PROTEIN DIAA"/>
    <property type="match status" value="1"/>
</dbReference>
<evidence type="ECO:0000256" key="3">
    <source>
        <dbReference type="ARBA" id="ARBA00009894"/>
    </source>
</evidence>
<dbReference type="UniPathway" id="UPA00041">
    <property type="reaction ID" value="UER00436"/>
</dbReference>
<evidence type="ECO:0000313" key="11">
    <source>
        <dbReference type="EMBL" id="PIQ87227.1"/>
    </source>
</evidence>
<dbReference type="InterPro" id="IPR035461">
    <property type="entry name" value="GmhA/DiaA"/>
</dbReference>
<dbReference type="Proteomes" id="UP000230859">
    <property type="component" value="Unassembled WGS sequence"/>
</dbReference>
<dbReference type="SUPFAM" id="SSF53697">
    <property type="entry name" value="SIS domain"/>
    <property type="match status" value="1"/>
</dbReference>
<dbReference type="InterPro" id="IPR004515">
    <property type="entry name" value="Phosphoheptose_Isoase"/>
</dbReference>
<gene>
    <name evidence="9" type="primary">gmhA</name>
    <name evidence="11" type="ORF">COV74_01515</name>
</gene>
<evidence type="ECO:0000256" key="9">
    <source>
        <dbReference type="HAMAP-Rule" id="MF_00067"/>
    </source>
</evidence>
<comment type="subcellular location">
    <subcellularLocation>
        <location evidence="2 9">Cytoplasm</location>
    </subcellularLocation>
</comment>
<dbReference type="GO" id="GO:0008270">
    <property type="term" value="F:zinc ion binding"/>
    <property type="evidence" value="ECO:0007669"/>
    <property type="project" value="UniProtKB-UniRule"/>
</dbReference>
<dbReference type="GO" id="GO:0005737">
    <property type="term" value="C:cytoplasm"/>
    <property type="evidence" value="ECO:0007669"/>
    <property type="project" value="UniProtKB-SubCell"/>
</dbReference>
<keyword evidence="8 9" id="KW-0119">Carbohydrate metabolism</keyword>
<feature type="binding site" evidence="9">
    <location>
        <begin position="124"/>
        <end position="126"/>
    </location>
    <ligand>
        <name>substrate</name>
    </ligand>
</feature>
<dbReference type="PANTHER" id="PTHR30390">
    <property type="entry name" value="SEDOHEPTULOSE 7-PHOSPHATE ISOMERASE / DNAA INITIATOR-ASSOCIATING FACTOR FOR REPLICATION INITIATION"/>
    <property type="match status" value="1"/>
</dbReference>
<feature type="binding site" evidence="9">
    <location>
        <position position="129"/>
    </location>
    <ligand>
        <name>substrate</name>
    </ligand>
</feature>
<sequence>MNDAKQIPASLNAIAKEHIKIAEKAFAGSSCAKLAEIVAVIVETFKKNGKVLLCGNGGSAADSQHIAAEFIVRFKRERRSLPAIALTTDTSVLTATANDYDYESVFSRQVEGLAKRGDCLIAISTSGNSPNIIKAVKAAKSKGVTTVGLTGEKGGKLAQQADVVYCVPSTKTPHIQEMHITALHAVSEVVEDQLFS</sequence>
<evidence type="ECO:0000256" key="7">
    <source>
        <dbReference type="ARBA" id="ARBA00023235"/>
    </source>
</evidence>
<protein>
    <recommendedName>
        <fullName evidence="9">Phosphoheptose isomerase</fullName>
        <ecNumber evidence="9">5.3.1.28</ecNumber>
    </recommendedName>
    <alternativeName>
        <fullName evidence="9">Sedoheptulose 7-phosphate isomerase</fullName>
    </alternativeName>
</protein>
<dbReference type="Pfam" id="PF13580">
    <property type="entry name" value="SIS_2"/>
    <property type="match status" value="1"/>
</dbReference>
<feature type="binding site" evidence="9">
    <location>
        <position position="69"/>
    </location>
    <ligand>
        <name>Zn(2+)</name>
        <dbReference type="ChEBI" id="CHEBI:29105"/>
    </ligand>
</feature>
<dbReference type="PROSITE" id="PS51464">
    <property type="entry name" value="SIS"/>
    <property type="match status" value="1"/>
</dbReference>
<dbReference type="GO" id="GO:2001061">
    <property type="term" value="P:D-glycero-D-manno-heptose 7-phosphate biosynthetic process"/>
    <property type="evidence" value="ECO:0007669"/>
    <property type="project" value="UniProtKB-UniPathway"/>
</dbReference>
<reference evidence="11 12" key="1">
    <citation type="submission" date="2017-09" db="EMBL/GenBank/DDBJ databases">
        <title>Depth-based differentiation of microbial function through sediment-hosted aquifers and enrichment of novel symbionts in the deep terrestrial subsurface.</title>
        <authorList>
            <person name="Probst A.J."/>
            <person name="Ladd B."/>
            <person name="Jarett J.K."/>
            <person name="Geller-Mcgrath D.E."/>
            <person name="Sieber C.M."/>
            <person name="Emerson J.B."/>
            <person name="Anantharaman K."/>
            <person name="Thomas B.C."/>
            <person name="Malmstrom R."/>
            <person name="Stieglmeier M."/>
            <person name="Klingl A."/>
            <person name="Woyke T."/>
            <person name="Ryan C.M."/>
            <person name="Banfield J.F."/>
        </authorList>
    </citation>
    <scope>NUCLEOTIDE SEQUENCE [LARGE SCALE GENOMIC DNA]</scope>
    <source>
        <strain evidence="11">CG11_big_fil_rev_8_21_14_0_20_45_26</strain>
    </source>
</reference>
<proteinExistence type="inferred from homology"/>
<feature type="binding site" evidence="9">
    <location>
        <position position="184"/>
    </location>
    <ligand>
        <name>Zn(2+)</name>
        <dbReference type="ChEBI" id="CHEBI:29105"/>
    </ligand>
</feature>
<comment type="miscellaneous">
    <text evidence="9">The reaction produces a racemic mixture of D-glycero-alpha-D-manno-heptose 7-phosphate and D-glycero-beta-D-manno-heptose 7-phosphate.</text>
</comment>
<evidence type="ECO:0000256" key="6">
    <source>
        <dbReference type="ARBA" id="ARBA00022833"/>
    </source>
</evidence>
<comment type="function">
    <text evidence="9">Catalyzes the isomerization of sedoheptulose 7-phosphate in D-glycero-D-manno-heptose 7-phosphate.</text>
</comment>
<comment type="caution">
    <text evidence="11">The sequence shown here is derived from an EMBL/GenBank/DDBJ whole genome shotgun (WGS) entry which is preliminary data.</text>
</comment>
<dbReference type="InterPro" id="IPR050099">
    <property type="entry name" value="SIS_GmhA/DiaA_subfam"/>
</dbReference>
<dbReference type="HAMAP" id="MF_00067">
    <property type="entry name" value="GmhA"/>
    <property type="match status" value="1"/>
</dbReference>
<keyword evidence="6 9" id="KW-0862">Zinc</keyword>
<dbReference type="EC" id="5.3.1.28" evidence="9"/>
<dbReference type="AlphaFoldDB" id="A0A2H0LS97"/>
<feature type="domain" description="SIS" evidence="10">
    <location>
        <begin position="41"/>
        <end position="196"/>
    </location>
</feature>
<feature type="binding site" evidence="9">
    <location>
        <position position="176"/>
    </location>
    <ligand>
        <name>Zn(2+)</name>
        <dbReference type="ChEBI" id="CHEBI:29105"/>
    </ligand>
</feature>
<feature type="binding site" evidence="9">
    <location>
        <begin position="98"/>
        <end position="99"/>
    </location>
    <ligand>
        <name>substrate</name>
    </ligand>
</feature>
<comment type="pathway">
    <text evidence="9">Carbohydrate biosynthesis; D-glycero-D-manno-heptose 7-phosphate biosynthesis; D-glycero-alpha-D-manno-heptose 7-phosphate and D-glycero-beta-D-manno-heptose 7-phosphate from sedoheptulose 7-phosphate: step 1/1.</text>
</comment>
<dbReference type="Gene3D" id="3.40.50.10490">
    <property type="entry name" value="Glucose-6-phosphate isomerase like protein, domain 1"/>
    <property type="match status" value="1"/>
</dbReference>
<comment type="catalytic activity">
    <reaction evidence="1 9">
        <text>2 D-sedoheptulose 7-phosphate = D-glycero-alpha-D-manno-heptose 7-phosphate + D-glycero-beta-D-manno-heptose 7-phosphate</text>
        <dbReference type="Rhea" id="RHEA:27489"/>
        <dbReference type="ChEBI" id="CHEBI:57483"/>
        <dbReference type="ChEBI" id="CHEBI:60203"/>
        <dbReference type="ChEBI" id="CHEBI:60204"/>
        <dbReference type="EC" id="5.3.1.28"/>
    </reaction>
</comment>
<keyword evidence="4 9" id="KW-0963">Cytoplasm</keyword>
<organism evidence="11 12">
    <name type="scientific">Candidatus Abzuiibacterium crystallinum</name>
    <dbReference type="NCBI Taxonomy" id="1974748"/>
    <lineage>
        <taxon>Bacteria</taxon>
        <taxon>Pseudomonadati</taxon>
        <taxon>Candidatus Omnitrophota</taxon>
        <taxon>Candidatus Abzuiibacterium</taxon>
    </lineage>
</organism>
<dbReference type="CDD" id="cd05006">
    <property type="entry name" value="SIS_GmhA"/>
    <property type="match status" value="1"/>
</dbReference>
<comment type="similarity">
    <text evidence="3 9">Belongs to the SIS family. GmhA subfamily.</text>
</comment>
<evidence type="ECO:0000256" key="4">
    <source>
        <dbReference type="ARBA" id="ARBA00022490"/>
    </source>
</evidence>
<feature type="binding site" evidence="9">
    <location>
        <position position="176"/>
    </location>
    <ligand>
        <name>substrate</name>
    </ligand>
</feature>
<evidence type="ECO:0000256" key="5">
    <source>
        <dbReference type="ARBA" id="ARBA00022723"/>
    </source>
</evidence>
<accession>A0A2H0LS97</accession>
<feature type="binding site" evidence="9">
    <location>
        <position position="65"/>
    </location>
    <ligand>
        <name>Zn(2+)</name>
        <dbReference type="ChEBI" id="CHEBI:29105"/>
    </ligand>
</feature>
<keyword evidence="7 9" id="KW-0413">Isomerase</keyword>
<evidence type="ECO:0000256" key="2">
    <source>
        <dbReference type="ARBA" id="ARBA00004496"/>
    </source>
</evidence>
<evidence type="ECO:0000256" key="1">
    <source>
        <dbReference type="ARBA" id="ARBA00000348"/>
    </source>
</evidence>
<dbReference type="GO" id="GO:0008968">
    <property type="term" value="F:D-sedoheptulose 7-phosphate isomerase activity"/>
    <property type="evidence" value="ECO:0007669"/>
    <property type="project" value="UniProtKB-UniRule"/>
</dbReference>
<evidence type="ECO:0000256" key="8">
    <source>
        <dbReference type="ARBA" id="ARBA00023277"/>
    </source>
</evidence>
<dbReference type="EMBL" id="PCVY01000016">
    <property type="protein sequence ID" value="PIQ87227.1"/>
    <property type="molecule type" value="Genomic_DNA"/>
</dbReference>
<feature type="binding site" evidence="9">
    <location>
        <position position="69"/>
    </location>
    <ligand>
        <name>substrate</name>
    </ligand>
</feature>
<comment type="cofactor">
    <cofactor evidence="9">
        <name>Zn(2+)</name>
        <dbReference type="ChEBI" id="CHEBI:29105"/>
    </cofactor>
    <text evidence="9">Binds 1 zinc ion per subunit.</text>
</comment>
<name>A0A2H0LS97_9BACT</name>
<dbReference type="GO" id="GO:0005975">
    <property type="term" value="P:carbohydrate metabolic process"/>
    <property type="evidence" value="ECO:0007669"/>
    <property type="project" value="UniProtKB-UniRule"/>
</dbReference>
<evidence type="ECO:0000313" key="12">
    <source>
        <dbReference type="Proteomes" id="UP000230859"/>
    </source>
</evidence>